<organism evidence="2 3">
    <name type="scientific">Nematostella vectensis</name>
    <name type="common">Starlet sea anemone</name>
    <dbReference type="NCBI Taxonomy" id="45351"/>
    <lineage>
        <taxon>Eukaryota</taxon>
        <taxon>Metazoa</taxon>
        <taxon>Cnidaria</taxon>
        <taxon>Anthozoa</taxon>
        <taxon>Hexacorallia</taxon>
        <taxon>Actiniaria</taxon>
        <taxon>Edwardsiidae</taxon>
        <taxon>Nematostella</taxon>
    </lineage>
</organism>
<proteinExistence type="predicted"/>
<sequence length="297" mass="33970">MPRKPWWVSEQDVETRKGVAFSWFMLWTVFYIFNLINDAATTYKADEFIPSSRPWLQSVAIFGVLVFSTILSGVSAAAAIYLNLYKQKVRNSNTFPDYSNKGLHWYFEFHQLLILVPSSEFHYRFSPHCGTDTLHTFNRTLPQEDHQVLTAADQNVITTDQTDPAAMRASQFQMLLRKYESLIMASCGIAIFENIIQTMVLFAFMTCEPSARGYEQLLRGFQATCFVNFLLILGCSVMYVLSHDSWGYGCRCVYPRQWCRKVFGIQALAQIVLSFVGCFLVIVAMARPATNCLHDNS</sequence>
<feature type="transmembrane region" description="Helical" evidence="1">
    <location>
        <begin position="20"/>
        <end position="36"/>
    </location>
</feature>
<feature type="transmembrane region" description="Helical" evidence="1">
    <location>
        <begin position="217"/>
        <end position="241"/>
    </location>
</feature>
<keyword evidence="1" id="KW-1133">Transmembrane helix</keyword>
<evidence type="ECO:0000256" key="1">
    <source>
        <dbReference type="SAM" id="Phobius"/>
    </source>
</evidence>
<feature type="transmembrane region" description="Helical" evidence="1">
    <location>
        <begin position="56"/>
        <end position="82"/>
    </location>
</feature>
<feature type="transmembrane region" description="Helical" evidence="1">
    <location>
        <begin position="182"/>
        <end position="205"/>
    </location>
</feature>
<protein>
    <submittedName>
        <fullName evidence="2">Uncharacterized protein</fullName>
    </submittedName>
</protein>
<evidence type="ECO:0000313" key="2">
    <source>
        <dbReference type="EMBL" id="EDO47803.1"/>
    </source>
</evidence>
<keyword evidence="3" id="KW-1185">Reference proteome</keyword>
<accession>A7RL53</accession>
<dbReference type="AlphaFoldDB" id="A7RL53"/>
<reference evidence="2 3" key="1">
    <citation type="journal article" date="2007" name="Science">
        <title>Sea anemone genome reveals ancestral eumetazoan gene repertoire and genomic organization.</title>
        <authorList>
            <person name="Putnam N.H."/>
            <person name="Srivastava M."/>
            <person name="Hellsten U."/>
            <person name="Dirks B."/>
            <person name="Chapman J."/>
            <person name="Salamov A."/>
            <person name="Terry A."/>
            <person name="Shapiro H."/>
            <person name="Lindquist E."/>
            <person name="Kapitonov V.V."/>
            <person name="Jurka J."/>
            <person name="Genikhovich G."/>
            <person name="Grigoriev I.V."/>
            <person name="Lucas S.M."/>
            <person name="Steele R.E."/>
            <person name="Finnerty J.R."/>
            <person name="Technau U."/>
            <person name="Martindale M.Q."/>
            <person name="Rokhsar D.S."/>
        </authorList>
    </citation>
    <scope>NUCLEOTIDE SEQUENCE [LARGE SCALE GENOMIC DNA]</scope>
    <source>
        <strain evidence="3">CH2 X CH6</strain>
    </source>
</reference>
<gene>
    <name evidence="2" type="ORF">NEMVEDRAFT_v1g239055</name>
</gene>
<keyword evidence="1" id="KW-0812">Transmembrane</keyword>
<dbReference type="HOGENOM" id="CLU_937809_0_0_1"/>
<keyword evidence="1" id="KW-0472">Membrane</keyword>
<name>A7RL53_NEMVE</name>
<dbReference type="EMBL" id="DS469517">
    <property type="protein sequence ID" value="EDO47803.1"/>
    <property type="molecule type" value="Genomic_DNA"/>
</dbReference>
<dbReference type="InParanoid" id="A7RL53"/>
<evidence type="ECO:0000313" key="3">
    <source>
        <dbReference type="Proteomes" id="UP000001593"/>
    </source>
</evidence>
<feature type="transmembrane region" description="Helical" evidence="1">
    <location>
        <begin position="262"/>
        <end position="286"/>
    </location>
</feature>
<dbReference type="Proteomes" id="UP000001593">
    <property type="component" value="Unassembled WGS sequence"/>
</dbReference>